<dbReference type="Pfam" id="PF04225">
    <property type="entry name" value="LysM_OapA"/>
    <property type="match status" value="1"/>
</dbReference>
<evidence type="ECO:0000256" key="7">
    <source>
        <dbReference type="ARBA" id="ARBA00023049"/>
    </source>
</evidence>
<evidence type="ECO:0000256" key="4">
    <source>
        <dbReference type="ARBA" id="ARBA00022723"/>
    </source>
</evidence>
<dbReference type="Gene3D" id="2.70.70.10">
    <property type="entry name" value="Glucose Permease (Domain IIA)"/>
    <property type="match status" value="1"/>
</dbReference>
<feature type="domain" description="Csd3-like second N-terminal" evidence="10">
    <location>
        <begin position="174"/>
        <end position="290"/>
    </location>
</feature>
<dbReference type="InterPro" id="IPR045834">
    <property type="entry name" value="Csd3_N2"/>
</dbReference>
<feature type="domain" description="Opacity-associated protein A LysM-like" evidence="9">
    <location>
        <begin position="79"/>
        <end position="139"/>
    </location>
</feature>
<evidence type="ECO:0000313" key="12">
    <source>
        <dbReference type="Proteomes" id="UP001059934"/>
    </source>
</evidence>
<dbReference type="EMBL" id="CP103416">
    <property type="protein sequence ID" value="UVW35006.1"/>
    <property type="molecule type" value="Genomic_DNA"/>
</dbReference>
<dbReference type="Pfam" id="PF19425">
    <property type="entry name" value="Csd3_N2"/>
    <property type="match status" value="1"/>
</dbReference>
<gene>
    <name evidence="11" type="ORF">NYF23_00010</name>
</gene>
<accession>A0ABY5TRA3</accession>
<evidence type="ECO:0000259" key="10">
    <source>
        <dbReference type="Pfam" id="PF19425"/>
    </source>
</evidence>
<dbReference type="Gene3D" id="3.10.450.350">
    <property type="match status" value="2"/>
</dbReference>
<keyword evidence="3" id="KW-0645">Protease</keyword>
<feature type="domain" description="M23ase beta-sheet core" evidence="8">
    <location>
        <begin position="303"/>
        <end position="397"/>
    </location>
</feature>
<evidence type="ECO:0000256" key="6">
    <source>
        <dbReference type="ARBA" id="ARBA00022833"/>
    </source>
</evidence>
<evidence type="ECO:0000259" key="9">
    <source>
        <dbReference type="Pfam" id="PF04225"/>
    </source>
</evidence>
<dbReference type="InterPro" id="IPR016047">
    <property type="entry name" value="M23ase_b-sheet_dom"/>
</dbReference>
<dbReference type="SUPFAM" id="SSF51261">
    <property type="entry name" value="Duplicated hybrid motif"/>
    <property type="match status" value="1"/>
</dbReference>
<keyword evidence="4" id="KW-0479">Metal-binding</keyword>
<sequence length="453" mass="50098">MIVLLMQRATRFLHLMLNVFPRRHLIAASVVSCCLLVLIVYPVTDAEAKRQVSEQLVLPTESAAIEIALETDLKPTLRWVEQSVGSGDSLSLLFSRAKLSAADAYRVSSSKDGKLLRNLYPGESFRFGLNQAGELEELHYIQSKLVSRIYSLDGDSYSSELRELEPDTLLSYREGIIKDSLYLSAQQANLPDKLIMELANIFAWDIDFVFDIRQGDSFAILFQEKYLHGEKFAVGDIVAASFTNRGKSYNAVLYTDSKGNSSYYTPEGLSMRKAFLRAPLDIFRISSGFNLKRKHPIHKMIKAHRGVDYAAPRGTPVFSAGDGKVIATGYSKANGNYVFVQHGQTYVTKYLHLNKKKVRKGQAVRQRQIIGTVGSTGYATGPHLHYEFLVNGVHRNPRTVKLPQANPISATELAAFKSATTPALTQLAQAGTSSELVQLETLPSAQTGIASAN</sequence>
<evidence type="ECO:0000256" key="5">
    <source>
        <dbReference type="ARBA" id="ARBA00022801"/>
    </source>
</evidence>
<protein>
    <submittedName>
        <fullName evidence="11">Peptidoglycan DD-metalloendopeptidase family protein</fullName>
    </submittedName>
</protein>
<name>A0ABY5TRA3_9GAMM</name>
<organism evidence="11 12">
    <name type="scientific">SAR92 clade bacterium H455</name>
    <dbReference type="NCBI Taxonomy" id="2974818"/>
    <lineage>
        <taxon>Bacteria</taxon>
        <taxon>Pseudomonadati</taxon>
        <taxon>Pseudomonadota</taxon>
        <taxon>Gammaproteobacteria</taxon>
        <taxon>Cellvibrionales</taxon>
        <taxon>Porticoccaceae</taxon>
        <taxon>SAR92 clade</taxon>
    </lineage>
</organism>
<dbReference type="InterPro" id="IPR007340">
    <property type="entry name" value="LysM_Opacity-associatedA"/>
</dbReference>
<dbReference type="Proteomes" id="UP001059934">
    <property type="component" value="Chromosome"/>
</dbReference>
<dbReference type="PANTHER" id="PTHR21666">
    <property type="entry name" value="PEPTIDASE-RELATED"/>
    <property type="match status" value="1"/>
</dbReference>
<dbReference type="CDD" id="cd12797">
    <property type="entry name" value="M23_peptidase"/>
    <property type="match status" value="1"/>
</dbReference>
<evidence type="ECO:0000256" key="2">
    <source>
        <dbReference type="ARBA" id="ARBA00004196"/>
    </source>
</evidence>
<keyword evidence="5" id="KW-0378">Hydrolase</keyword>
<proteinExistence type="predicted"/>
<dbReference type="InterPro" id="IPR011055">
    <property type="entry name" value="Dup_hybrid_motif"/>
</dbReference>
<reference evidence="11" key="1">
    <citation type="submission" date="2022-08" db="EMBL/GenBank/DDBJ databases">
        <title>Catabolic pathway analysis in culturable SAR92 clade bacteria reveals their overlooked roles in DMSP degradation in coastal seas.</title>
        <authorList>
            <person name="He X."/>
            <person name="Zhang X."/>
            <person name="Zhang Y."/>
        </authorList>
    </citation>
    <scope>NUCLEOTIDE SEQUENCE</scope>
    <source>
        <strain evidence="11">H455</strain>
    </source>
</reference>
<keyword evidence="12" id="KW-1185">Reference proteome</keyword>
<evidence type="ECO:0000313" key="11">
    <source>
        <dbReference type="EMBL" id="UVW35006.1"/>
    </source>
</evidence>
<keyword evidence="6" id="KW-0862">Zinc</keyword>
<comment type="subcellular location">
    <subcellularLocation>
        <location evidence="2">Cell envelope</location>
    </subcellularLocation>
</comment>
<evidence type="ECO:0000256" key="1">
    <source>
        <dbReference type="ARBA" id="ARBA00001947"/>
    </source>
</evidence>
<comment type="cofactor">
    <cofactor evidence="1">
        <name>Zn(2+)</name>
        <dbReference type="ChEBI" id="CHEBI:29105"/>
    </cofactor>
</comment>
<dbReference type="PANTHER" id="PTHR21666:SF288">
    <property type="entry name" value="CELL DIVISION PROTEIN YTFB"/>
    <property type="match status" value="1"/>
</dbReference>
<evidence type="ECO:0000259" key="8">
    <source>
        <dbReference type="Pfam" id="PF01551"/>
    </source>
</evidence>
<dbReference type="InterPro" id="IPR050570">
    <property type="entry name" value="Cell_wall_metabolism_enzyme"/>
</dbReference>
<keyword evidence="7" id="KW-0482">Metalloprotease</keyword>
<evidence type="ECO:0000256" key="3">
    <source>
        <dbReference type="ARBA" id="ARBA00022670"/>
    </source>
</evidence>
<dbReference type="Pfam" id="PF01551">
    <property type="entry name" value="Peptidase_M23"/>
    <property type="match status" value="1"/>
</dbReference>